<dbReference type="InterPro" id="IPR034690">
    <property type="entry name" value="Endolysin_T4_type"/>
</dbReference>
<dbReference type="Pfam" id="PF00959">
    <property type="entry name" value="Phage_lysozyme"/>
    <property type="match status" value="1"/>
</dbReference>
<keyword evidence="2 7" id="KW-0929">Antimicrobial</keyword>
<evidence type="ECO:0000256" key="5">
    <source>
        <dbReference type="ARBA" id="ARBA00023200"/>
    </source>
</evidence>
<dbReference type="InterPro" id="IPR002196">
    <property type="entry name" value="Glyco_hydro_24"/>
</dbReference>
<accession>A0ABT7NTN0</accession>
<evidence type="ECO:0000313" key="8">
    <source>
        <dbReference type="EMBL" id="MDM1050607.1"/>
    </source>
</evidence>
<dbReference type="EC" id="3.2.1.17" evidence="7"/>
<protein>
    <recommendedName>
        <fullName evidence="7">Lysozyme</fullName>
        <ecNumber evidence="7">3.2.1.17</ecNumber>
    </recommendedName>
</protein>
<dbReference type="HAMAP" id="MF_04110">
    <property type="entry name" value="ENDOLYSIN_T4"/>
    <property type="match status" value="1"/>
</dbReference>
<dbReference type="CDD" id="cd00737">
    <property type="entry name" value="lyz_endolysin_autolysin"/>
    <property type="match status" value="1"/>
</dbReference>
<evidence type="ECO:0000256" key="2">
    <source>
        <dbReference type="ARBA" id="ARBA00022529"/>
    </source>
</evidence>
<evidence type="ECO:0000256" key="4">
    <source>
        <dbReference type="ARBA" id="ARBA00022801"/>
    </source>
</evidence>
<comment type="similarity">
    <text evidence="7">Belongs to the glycosyl hydrolase 24 family.</text>
</comment>
<dbReference type="PANTHER" id="PTHR38107:SF3">
    <property type="entry name" value="LYSOZYME RRRD-RELATED"/>
    <property type="match status" value="1"/>
</dbReference>
<evidence type="ECO:0000256" key="6">
    <source>
        <dbReference type="ARBA" id="ARBA00023295"/>
    </source>
</evidence>
<keyword evidence="6 7" id="KW-0326">Glycosidase</keyword>
<evidence type="ECO:0000256" key="3">
    <source>
        <dbReference type="ARBA" id="ARBA00022638"/>
    </source>
</evidence>
<dbReference type="SUPFAM" id="SSF53955">
    <property type="entry name" value="Lysozyme-like"/>
    <property type="match status" value="1"/>
</dbReference>
<organism evidence="8 9">
    <name type="scientific">Sphingobacterium hotanense</name>
    <dbReference type="NCBI Taxonomy" id="649196"/>
    <lineage>
        <taxon>Bacteria</taxon>
        <taxon>Pseudomonadati</taxon>
        <taxon>Bacteroidota</taxon>
        <taxon>Sphingobacteriia</taxon>
        <taxon>Sphingobacteriales</taxon>
        <taxon>Sphingobacteriaceae</taxon>
        <taxon>Sphingobacterium</taxon>
    </lineage>
</organism>
<sequence length="150" mass="17023">MKTGEKGLALIKSFEGFYSKPYKDPIGIPTIGYGFTYYLPDRRKVTMQDRRLTEHQATCMLQEILKGYEGDVSRLVKSNLTQNQFDSLVSFTFNLGAANLGKSTLLKKVNINPNDPSIREEFAKWNKAGGKVFAGLVRRRRAEADLYFSK</sequence>
<comment type="caution">
    <text evidence="8">The sequence shown here is derived from an EMBL/GenBank/DDBJ whole genome shotgun (WGS) entry which is preliminary data.</text>
</comment>
<dbReference type="InterPro" id="IPR033907">
    <property type="entry name" value="Endolysin_autolysin"/>
</dbReference>
<dbReference type="InterPro" id="IPR023346">
    <property type="entry name" value="Lysozyme-like_dom_sf"/>
</dbReference>
<proteinExistence type="inferred from homology"/>
<dbReference type="InterPro" id="IPR051018">
    <property type="entry name" value="Bacteriophage_GH24"/>
</dbReference>
<evidence type="ECO:0000313" key="9">
    <source>
        <dbReference type="Proteomes" id="UP001170954"/>
    </source>
</evidence>
<keyword evidence="9" id="KW-1185">Reference proteome</keyword>
<dbReference type="Gene3D" id="1.10.530.40">
    <property type="match status" value="1"/>
</dbReference>
<dbReference type="InterPro" id="IPR023347">
    <property type="entry name" value="Lysozyme_dom_sf"/>
</dbReference>
<dbReference type="EMBL" id="JACAGK010000144">
    <property type="protein sequence ID" value="MDM1050607.1"/>
    <property type="molecule type" value="Genomic_DNA"/>
</dbReference>
<dbReference type="Proteomes" id="UP001170954">
    <property type="component" value="Unassembled WGS sequence"/>
</dbReference>
<keyword evidence="4 7" id="KW-0378">Hydrolase</keyword>
<keyword evidence="5" id="KW-1035">Host cytoplasm</keyword>
<comment type="catalytic activity">
    <reaction evidence="1 7">
        <text>Hydrolysis of (1-&gt;4)-beta-linkages between N-acetylmuramic acid and N-acetyl-D-glucosamine residues in a peptidoglycan and between N-acetyl-D-glucosamine residues in chitodextrins.</text>
        <dbReference type="EC" id="3.2.1.17"/>
    </reaction>
</comment>
<reference evidence="8" key="1">
    <citation type="submission" date="2020-06" db="EMBL/GenBank/DDBJ databases">
        <authorList>
            <person name="Dong N."/>
        </authorList>
    </citation>
    <scope>NUCLEOTIDE SEQUENCE</scope>
    <source>
        <strain evidence="8">R1692</strain>
    </source>
</reference>
<evidence type="ECO:0000256" key="1">
    <source>
        <dbReference type="ARBA" id="ARBA00000632"/>
    </source>
</evidence>
<reference evidence="8" key="2">
    <citation type="journal article" date="2022" name="Sci. Total Environ.">
        <title>Prevalence, transmission, and molecular epidemiology of tet(X)-positive bacteria among humans, animals, and environmental niches in China: An epidemiological, and genomic-based study.</title>
        <authorList>
            <person name="Dong N."/>
            <person name="Zeng Y."/>
            <person name="Cai C."/>
            <person name="Sun C."/>
            <person name="Lu J."/>
            <person name="Liu C."/>
            <person name="Zhou H."/>
            <person name="Sun Q."/>
            <person name="Shu L."/>
            <person name="Wang H."/>
            <person name="Wang Y."/>
            <person name="Wang S."/>
            <person name="Wu C."/>
            <person name="Chan E.W."/>
            <person name="Chen G."/>
            <person name="Shen Z."/>
            <person name="Chen S."/>
            <person name="Zhang R."/>
        </authorList>
    </citation>
    <scope>NUCLEOTIDE SEQUENCE</scope>
    <source>
        <strain evidence="8">R1692</strain>
    </source>
</reference>
<dbReference type="RefSeq" id="WP_286652547.1">
    <property type="nucleotide sequence ID" value="NZ_JACAGK010000144.1"/>
</dbReference>
<name>A0ABT7NTN0_9SPHI</name>
<dbReference type="PANTHER" id="PTHR38107">
    <property type="match status" value="1"/>
</dbReference>
<evidence type="ECO:0000256" key="7">
    <source>
        <dbReference type="RuleBase" id="RU003788"/>
    </source>
</evidence>
<gene>
    <name evidence="8" type="ORF">HX018_20455</name>
</gene>
<keyword evidence="3 7" id="KW-0081">Bacteriolytic enzyme</keyword>